<accession>A0A5E4UHZ2</accession>
<name>A0A5E4UHZ2_9BURK</name>
<reference evidence="1 2" key="1">
    <citation type="submission" date="2019-08" db="EMBL/GenBank/DDBJ databases">
        <authorList>
            <person name="Peeters C."/>
        </authorList>
    </citation>
    <scope>NUCLEOTIDE SEQUENCE [LARGE SCALE GENOMIC DNA]</scope>
    <source>
        <strain evidence="1 2">LMG 31012</strain>
    </source>
</reference>
<dbReference type="RefSeq" id="WP_150589234.1">
    <property type="nucleotide sequence ID" value="NZ_CABPSH010000003.1"/>
</dbReference>
<proteinExistence type="predicted"/>
<evidence type="ECO:0000313" key="2">
    <source>
        <dbReference type="Proteomes" id="UP000400981"/>
    </source>
</evidence>
<organism evidence="1 2">
    <name type="scientific">Pandoraea eparura</name>
    <dbReference type="NCBI Taxonomy" id="2508291"/>
    <lineage>
        <taxon>Bacteria</taxon>
        <taxon>Pseudomonadati</taxon>
        <taxon>Pseudomonadota</taxon>
        <taxon>Betaproteobacteria</taxon>
        <taxon>Burkholderiales</taxon>
        <taxon>Burkholderiaceae</taxon>
        <taxon>Pandoraea</taxon>
    </lineage>
</organism>
<dbReference type="AlphaFoldDB" id="A0A5E4UHZ2"/>
<dbReference type="EMBL" id="CABPSH010000003">
    <property type="protein sequence ID" value="VVD99640.1"/>
    <property type="molecule type" value="Genomic_DNA"/>
</dbReference>
<dbReference type="OrthoDB" id="8781371at2"/>
<gene>
    <name evidence="1" type="ORF">PEP31012_02051</name>
</gene>
<evidence type="ECO:0000313" key="1">
    <source>
        <dbReference type="EMBL" id="VVD99640.1"/>
    </source>
</evidence>
<protein>
    <recommendedName>
        <fullName evidence="3">T6SS immunity protein Tdi1 C-terminal domain-containing protein</fullName>
    </recommendedName>
</protein>
<sequence length="145" mass="16158">MTKLSWRDIFVEGVVLEGIPLAQQWPHTLTGRLRLIGASAFGDLFFERLGGGVETLDVLEGGVRKVASSTQEFASLMNNPTWQAESLLTDGVALLFERGVHRNDEQFFAFAPHPILAGKILWDRVMPMDAIVWHSICAQLLDRPV</sequence>
<evidence type="ECO:0008006" key="3">
    <source>
        <dbReference type="Google" id="ProtNLM"/>
    </source>
</evidence>
<dbReference type="Proteomes" id="UP000400981">
    <property type="component" value="Unassembled WGS sequence"/>
</dbReference>
<keyword evidence="2" id="KW-1185">Reference proteome</keyword>